<dbReference type="GO" id="GO:0003700">
    <property type="term" value="F:DNA-binding transcription factor activity"/>
    <property type="evidence" value="ECO:0007669"/>
    <property type="project" value="InterPro"/>
</dbReference>
<dbReference type="Pfam" id="PF25583">
    <property type="entry name" value="WCX"/>
    <property type="match status" value="1"/>
</dbReference>
<name>E7G9A1_9FIRM</name>
<dbReference type="InterPro" id="IPR028349">
    <property type="entry name" value="PafC-like"/>
</dbReference>
<reference evidence="4 5" key="1">
    <citation type="submission" date="2010-12" db="EMBL/GenBank/DDBJ databases">
        <title>The Genome Sequence of Coprobacillus sp. strain 29_1.</title>
        <authorList>
            <consortium name="The Broad Institute Genome Sequencing Platform"/>
            <person name="Earl A."/>
            <person name="Ward D."/>
            <person name="Feldgarden M."/>
            <person name="Gevers D."/>
            <person name="Daigneault M."/>
            <person name="Sibley C.D."/>
            <person name="White A."/>
            <person name="Strauss J."/>
            <person name="Allen-Vercoe E."/>
            <person name="Young S.K."/>
            <person name="Zeng Q."/>
            <person name="Gargeya S."/>
            <person name="Fitzgerald M."/>
            <person name="Haas B."/>
            <person name="Abouelleil A."/>
            <person name="Alvarado L."/>
            <person name="Arachchi H.M."/>
            <person name="Berlin A."/>
            <person name="Brown A."/>
            <person name="Chapman S.B."/>
            <person name="Chen Z."/>
            <person name="Dunbar C."/>
            <person name="Freedman E."/>
            <person name="Gearin G."/>
            <person name="Gellesch M."/>
            <person name="Goldberg J."/>
            <person name="Griggs A."/>
            <person name="Gujja S."/>
            <person name="Heilman E."/>
            <person name="Heiman D."/>
            <person name="Howarth C."/>
            <person name="Larson L."/>
            <person name="Lui A."/>
            <person name="MacDonald P.J.P."/>
            <person name="Mehta T."/>
            <person name="Montmayeur A."/>
            <person name="Murphy C."/>
            <person name="Neiman D."/>
            <person name="Pearson M."/>
            <person name="Priest M."/>
            <person name="Roberts A."/>
            <person name="Saif S."/>
            <person name="Shea T."/>
            <person name="Shenoy N."/>
            <person name="Sisk P."/>
            <person name="Stolte C."/>
            <person name="Sykes S."/>
            <person name="White J."/>
            <person name="Yandava C."/>
            <person name="Nusbaum C."/>
            <person name="Birren B."/>
        </authorList>
    </citation>
    <scope>NUCLEOTIDE SEQUENCE [LARGE SCALE GENOMIC DNA]</scope>
    <source>
        <strain evidence="4 5">29_1</strain>
    </source>
</reference>
<dbReference type="InterPro" id="IPR001034">
    <property type="entry name" value="DeoR_HTH"/>
</dbReference>
<keyword evidence="2" id="KW-0804">Transcription</keyword>
<dbReference type="AlphaFoldDB" id="E7G9A1"/>
<dbReference type="STRING" id="100884.GCA_000269565_03183"/>
<dbReference type="InterPro" id="IPR057727">
    <property type="entry name" value="WCX_dom"/>
</dbReference>
<dbReference type="eggNOG" id="COG2378">
    <property type="taxonomic scope" value="Bacteria"/>
</dbReference>
<dbReference type="InterPro" id="IPR026881">
    <property type="entry name" value="WYL_dom"/>
</dbReference>
<organism evidence="4 5">
    <name type="scientific">Coprobacillus cateniformis</name>
    <dbReference type="NCBI Taxonomy" id="100884"/>
    <lineage>
        <taxon>Bacteria</taxon>
        <taxon>Bacillati</taxon>
        <taxon>Bacillota</taxon>
        <taxon>Erysipelotrichia</taxon>
        <taxon>Erysipelotrichales</taxon>
        <taxon>Coprobacillaceae</taxon>
        <taxon>Coprobacillus</taxon>
    </lineage>
</organism>
<evidence type="ECO:0000256" key="1">
    <source>
        <dbReference type="ARBA" id="ARBA00023015"/>
    </source>
</evidence>
<proteinExistence type="predicted"/>
<dbReference type="SUPFAM" id="SSF46785">
    <property type="entry name" value="Winged helix' DNA-binding domain"/>
    <property type="match status" value="1"/>
</dbReference>
<dbReference type="InterPro" id="IPR013196">
    <property type="entry name" value="HTH_11"/>
</dbReference>
<dbReference type="Proteomes" id="UP000003157">
    <property type="component" value="Unassembled WGS sequence"/>
</dbReference>
<dbReference type="Gene3D" id="1.10.10.10">
    <property type="entry name" value="Winged helix-like DNA-binding domain superfamily/Winged helix DNA-binding domain"/>
    <property type="match status" value="1"/>
</dbReference>
<evidence type="ECO:0000313" key="5">
    <source>
        <dbReference type="Proteomes" id="UP000003157"/>
    </source>
</evidence>
<accession>E7G9A1</accession>
<evidence type="ECO:0000256" key="2">
    <source>
        <dbReference type="ARBA" id="ARBA00023163"/>
    </source>
</evidence>
<dbReference type="EMBL" id="ADKX01000024">
    <property type="protein sequence ID" value="EFW05391.1"/>
    <property type="molecule type" value="Genomic_DNA"/>
</dbReference>
<dbReference type="PANTHER" id="PTHR34580:SF1">
    <property type="entry name" value="PROTEIN PAFC"/>
    <property type="match status" value="1"/>
</dbReference>
<gene>
    <name evidence="4" type="ORF">HMPREF9488_01339</name>
</gene>
<dbReference type="HOGENOM" id="CLU_041141_5_1_9"/>
<comment type="caution">
    <text evidence="4">The sequence shown here is derived from an EMBL/GenBank/DDBJ whole genome shotgun (WGS) entry which is preliminary data.</text>
</comment>
<dbReference type="PROSITE" id="PS51000">
    <property type="entry name" value="HTH_DEOR_2"/>
    <property type="match status" value="1"/>
</dbReference>
<dbReference type="OrthoDB" id="9815009at2"/>
<dbReference type="PANTHER" id="PTHR34580">
    <property type="match status" value="1"/>
</dbReference>
<keyword evidence="1" id="KW-0805">Transcription regulation</keyword>
<dbReference type="InterPro" id="IPR036388">
    <property type="entry name" value="WH-like_DNA-bd_sf"/>
</dbReference>
<dbReference type="GeneID" id="78230971"/>
<dbReference type="Pfam" id="PF13280">
    <property type="entry name" value="WYL"/>
    <property type="match status" value="1"/>
</dbReference>
<dbReference type="RefSeq" id="WP_008788455.1">
    <property type="nucleotide sequence ID" value="NZ_AKCB01000002.1"/>
</dbReference>
<dbReference type="InterPro" id="IPR036390">
    <property type="entry name" value="WH_DNA-bd_sf"/>
</dbReference>
<evidence type="ECO:0000259" key="3">
    <source>
        <dbReference type="PROSITE" id="PS51000"/>
    </source>
</evidence>
<dbReference type="InterPro" id="IPR051534">
    <property type="entry name" value="CBASS_pafABC_assoc_protein"/>
</dbReference>
<keyword evidence="5" id="KW-1185">Reference proteome</keyword>
<protein>
    <recommendedName>
        <fullName evidence="3">HTH deoR-type domain-containing protein</fullName>
    </recommendedName>
</protein>
<feature type="domain" description="HTH deoR-type" evidence="3">
    <location>
        <begin position="2"/>
        <end position="57"/>
    </location>
</feature>
<dbReference type="PROSITE" id="PS52050">
    <property type="entry name" value="WYL"/>
    <property type="match status" value="1"/>
</dbReference>
<sequence>MAKGRLFEILYYLIDKKETTANELAEYFEVSVRTIYRDLDRLLVAGIPIITKQGSKGGVSLDKSYVLDKTLLDNHEQEQILLALQSLSSLQLDEYSDLFQRMKNIFQKESHDWIEVDFTSWHQNKEMNDKFNLLKTVIFKHQIISFEYINAHGDKSYRTVFPIKIFFKANAWYLQAYQSDKDVYRTYKLSRMNEICLHEDYFDLHKLTNIPQVLEYHEDVKKIDVILKFQKYLGSFVYDEFPYHDITEDNDGYLVKTSVPNHQWLLSFLLSFGKGIEIIEPLELKQEYVKEIQDILNIYN</sequence>
<dbReference type="Pfam" id="PF08279">
    <property type="entry name" value="HTH_11"/>
    <property type="match status" value="1"/>
</dbReference>
<dbReference type="PIRSF" id="PIRSF016838">
    <property type="entry name" value="PafC"/>
    <property type="match status" value="1"/>
</dbReference>
<evidence type="ECO:0000313" key="4">
    <source>
        <dbReference type="EMBL" id="EFW05391.1"/>
    </source>
</evidence>